<comment type="caution">
    <text evidence="1">The sequence shown here is derived from an EMBL/GenBank/DDBJ whole genome shotgun (WGS) entry which is preliminary data.</text>
</comment>
<accession>A0ABM9FLE1</accession>
<proteinExistence type="predicted"/>
<keyword evidence="2" id="KW-1185">Reference proteome</keyword>
<gene>
    <name evidence="1" type="ORF">VAE063_880007</name>
</gene>
<protein>
    <submittedName>
        <fullName evidence="1">Uncharacterized protein</fullName>
    </submittedName>
</protein>
<dbReference type="EMBL" id="CALYLK010000128">
    <property type="protein sequence ID" value="CAH8209008.1"/>
    <property type="molecule type" value="Genomic_DNA"/>
</dbReference>
<dbReference type="Proteomes" id="UP001152658">
    <property type="component" value="Unassembled WGS sequence"/>
</dbReference>
<organism evidence="1 2">
    <name type="scientific">Vibrio aestuarianus</name>
    <dbReference type="NCBI Taxonomy" id="28171"/>
    <lineage>
        <taxon>Bacteria</taxon>
        <taxon>Pseudomonadati</taxon>
        <taxon>Pseudomonadota</taxon>
        <taxon>Gammaproteobacteria</taxon>
        <taxon>Vibrionales</taxon>
        <taxon>Vibrionaceae</taxon>
        <taxon>Vibrio</taxon>
    </lineage>
</organism>
<name>A0ABM9FLE1_9VIBR</name>
<evidence type="ECO:0000313" key="1">
    <source>
        <dbReference type="EMBL" id="CAH8209008.1"/>
    </source>
</evidence>
<reference evidence="1" key="1">
    <citation type="submission" date="2022-06" db="EMBL/GenBank/DDBJ databases">
        <authorList>
            <person name="Goudenege D."/>
            <person name="Le Roux F."/>
        </authorList>
    </citation>
    <scope>NUCLEOTIDE SEQUENCE</scope>
    <source>
        <strain evidence="1">12-063</strain>
    </source>
</reference>
<sequence length="69" mass="7982">MAVDVSFRFNLFQFSTAQNIRSIEIAKMAPRVKVNVVEMIDAINASNNKFLYLDFILKHRARKANEHAK</sequence>
<evidence type="ECO:0000313" key="2">
    <source>
        <dbReference type="Proteomes" id="UP001152658"/>
    </source>
</evidence>